<dbReference type="Gene3D" id="3.40.50.2300">
    <property type="match status" value="1"/>
</dbReference>
<dbReference type="SMART" id="SM00448">
    <property type="entry name" value="REC"/>
    <property type="match status" value="1"/>
</dbReference>
<evidence type="ECO:0000256" key="4">
    <source>
        <dbReference type="ARBA" id="ARBA00023125"/>
    </source>
</evidence>
<dbReference type="InterPro" id="IPR011006">
    <property type="entry name" value="CheY-like_superfamily"/>
</dbReference>
<dbReference type="InterPro" id="IPR001789">
    <property type="entry name" value="Sig_transdc_resp-reg_receiver"/>
</dbReference>
<dbReference type="PANTHER" id="PTHR48111:SF1">
    <property type="entry name" value="TWO-COMPONENT RESPONSE REGULATOR ORR33"/>
    <property type="match status" value="1"/>
</dbReference>
<dbReference type="AlphaFoldDB" id="A0A6J7JZA9"/>
<evidence type="ECO:0000313" key="8">
    <source>
        <dbReference type="EMBL" id="CAB4948273.1"/>
    </source>
</evidence>
<dbReference type="InterPro" id="IPR036388">
    <property type="entry name" value="WH-like_DNA-bd_sf"/>
</dbReference>
<feature type="domain" description="OmpR/PhoB-type" evidence="7">
    <location>
        <begin position="140"/>
        <end position="237"/>
    </location>
</feature>
<accession>A0A6J7JZA9</accession>
<dbReference type="PROSITE" id="PS50110">
    <property type="entry name" value="RESPONSE_REGULATORY"/>
    <property type="match status" value="1"/>
</dbReference>
<feature type="domain" description="Response regulatory" evidence="6">
    <location>
        <begin position="17"/>
        <end position="131"/>
    </location>
</feature>
<keyword evidence="1" id="KW-0597">Phosphoprotein</keyword>
<dbReference type="PANTHER" id="PTHR48111">
    <property type="entry name" value="REGULATOR OF RPOS"/>
    <property type="match status" value="1"/>
</dbReference>
<dbReference type="EMBL" id="CAFBNO010000005">
    <property type="protein sequence ID" value="CAB4948273.1"/>
    <property type="molecule type" value="Genomic_DNA"/>
</dbReference>
<dbReference type="GO" id="GO:0000976">
    <property type="term" value="F:transcription cis-regulatory region binding"/>
    <property type="evidence" value="ECO:0007669"/>
    <property type="project" value="TreeGrafter"/>
</dbReference>
<evidence type="ECO:0000256" key="2">
    <source>
        <dbReference type="ARBA" id="ARBA00023012"/>
    </source>
</evidence>
<dbReference type="GO" id="GO:0006355">
    <property type="term" value="P:regulation of DNA-templated transcription"/>
    <property type="evidence" value="ECO:0007669"/>
    <property type="project" value="InterPro"/>
</dbReference>
<dbReference type="SUPFAM" id="SSF46894">
    <property type="entry name" value="C-terminal effector domain of the bipartite response regulators"/>
    <property type="match status" value="1"/>
</dbReference>
<name>A0A6J7JZA9_9ZZZZ</name>
<reference evidence="8" key="1">
    <citation type="submission" date="2020-05" db="EMBL/GenBank/DDBJ databases">
        <authorList>
            <person name="Chiriac C."/>
            <person name="Salcher M."/>
            <person name="Ghai R."/>
            <person name="Kavagutti S V."/>
        </authorList>
    </citation>
    <scope>NUCLEOTIDE SEQUENCE</scope>
</reference>
<organism evidence="8">
    <name type="scientific">freshwater metagenome</name>
    <dbReference type="NCBI Taxonomy" id="449393"/>
    <lineage>
        <taxon>unclassified sequences</taxon>
        <taxon>metagenomes</taxon>
        <taxon>ecological metagenomes</taxon>
    </lineage>
</organism>
<dbReference type="Gene3D" id="1.10.10.10">
    <property type="entry name" value="Winged helix-like DNA-binding domain superfamily/Winged helix DNA-binding domain"/>
    <property type="match status" value="1"/>
</dbReference>
<evidence type="ECO:0000256" key="1">
    <source>
        <dbReference type="ARBA" id="ARBA00022553"/>
    </source>
</evidence>
<dbReference type="InterPro" id="IPR016032">
    <property type="entry name" value="Sig_transdc_resp-reg_C-effctor"/>
</dbReference>
<dbReference type="GO" id="GO:0005829">
    <property type="term" value="C:cytosol"/>
    <property type="evidence" value="ECO:0007669"/>
    <property type="project" value="TreeGrafter"/>
</dbReference>
<keyword evidence="5" id="KW-0804">Transcription</keyword>
<dbReference type="InterPro" id="IPR039420">
    <property type="entry name" value="WalR-like"/>
</dbReference>
<dbReference type="Pfam" id="PF00486">
    <property type="entry name" value="Trans_reg_C"/>
    <property type="match status" value="1"/>
</dbReference>
<dbReference type="Pfam" id="PF00072">
    <property type="entry name" value="Response_reg"/>
    <property type="match status" value="1"/>
</dbReference>
<evidence type="ECO:0000256" key="5">
    <source>
        <dbReference type="ARBA" id="ARBA00023163"/>
    </source>
</evidence>
<protein>
    <submittedName>
        <fullName evidence="8">Unannotated protein</fullName>
    </submittedName>
</protein>
<dbReference type="GO" id="GO:0032993">
    <property type="term" value="C:protein-DNA complex"/>
    <property type="evidence" value="ECO:0007669"/>
    <property type="project" value="TreeGrafter"/>
</dbReference>
<proteinExistence type="predicted"/>
<dbReference type="SUPFAM" id="SSF52172">
    <property type="entry name" value="CheY-like"/>
    <property type="match status" value="1"/>
</dbReference>
<dbReference type="CDD" id="cd00383">
    <property type="entry name" value="trans_reg_C"/>
    <property type="match status" value="1"/>
</dbReference>
<dbReference type="SMART" id="SM00862">
    <property type="entry name" value="Trans_reg_C"/>
    <property type="match status" value="1"/>
</dbReference>
<dbReference type="CDD" id="cd17574">
    <property type="entry name" value="REC_OmpR"/>
    <property type="match status" value="1"/>
</dbReference>
<dbReference type="PROSITE" id="PS51755">
    <property type="entry name" value="OMPR_PHOB"/>
    <property type="match status" value="1"/>
</dbReference>
<dbReference type="InterPro" id="IPR001867">
    <property type="entry name" value="OmpR/PhoB-type_DNA-bd"/>
</dbReference>
<sequence>MEFARARALWLAKAMALILVVDDEPGVAEMISDALELAGHQTITAGDGFAALTMLRERLPDLLITDVNMPKLDGFELLERLRSAGNNIPAIVLTARTEKKDLAEAFTTGADDYLPKPFVLQELILRVNAVLRRSGLLSAGKILECGPIRVIDDERAVEVNDERVQLTRTEYRLLVELMERKGKVVRKRDLLENIWGMGFATGATVVDTYISYLRRKLHTADWNGIKTIRGEGFTISDN</sequence>
<keyword evidence="3" id="KW-0805">Transcription regulation</keyword>
<evidence type="ECO:0000259" key="7">
    <source>
        <dbReference type="PROSITE" id="PS51755"/>
    </source>
</evidence>
<keyword evidence="2" id="KW-0902">Two-component regulatory system</keyword>
<gene>
    <name evidence="8" type="ORF">UFOPK3837_00258</name>
</gene>
<keyword evidence="4" id="KW-0238">DNA-binding</keyword>
<evidence type="ECO:0000259" key="6">
    <source>
        <dbReference type="PROSITE" id="PS50110"/>
    </source>
</evidence>
<dbReference type="GO" id="GO:0000156">
    <property type="term" value="F:phosphorelay response regulator activity"/>
    <property type="evidence" value="ECO:0007669"/>
    <property type="project" value="TreeGrafter"/>
</dbReference>
<evidence type="ECO:0000256" key="3">
    <source>
        <dbReference type="ARBA" id="ARBA00023015"/>
    </source>
</evidence>